<name>A0ABS4JDF5_9BACL</name>
<accession>A0ABS4JDF5</accession>
<sequence>MAPAFVTGFKTVLSIVKEVLGIVGSLISGLLKTLGGLIDFIMGAFTGDWKRAWQGVRDIFKGVFEALWPIVKAPLNLIIDGINALIDGLNSIKIDMPDWMEDMTGYTGFGISIPKVPKLAKGGLAYGPTLAMVGDNKGASVDPEVVSPLSKLQDMIGANNGPMLEVLTSILEAIRSNDKGAVLKIGETEFGRVAINAINKTQRQAGRTLLNL</sequence>
<dbReference type="RefSeq" id="WP_209859275.1">
    <property type="nucleotide sequence ID" value="NZ_JAGGLD010000001.1"/>
</dbReference>
<proteinExistence type="predicted"/>
<evidence type="ECO:0000313" key="2">
    <source>
        <dbReference type="Proteomes" id="UP001519288"/>
    </source>
</evidence>
<reference evidence="1 2" key="1">
    <citation type="submission" date="2021-03" db="EMBL/GenBank/DDBJ databases">
        <title>Genomic Encyclopedia of Type Strains, Phase IV (KMG-IV): sequencing the most valuable type-strain genomes for metagenomic binning, comparative biology and taxonomic classification.</title>
        <authorList>
            <person name="Goeker M."/>
        </authorList>
    </citation>
    <scope>NUCLEOTIDE SEQUENCE [LARGE SCALE GENOMIC DNA]</scope>
    <source>
        <strain evidence="1 2">DSM 26806</strain>
    </source>
</reference>
<dbReference type="EMBL" id="JAGGLD010000001">
    <property type="protein sequence ID" value="MBP1999760.1"/>
    <property type="molecule type" value="Genomic_DNA"/>
</dbReference>
<protein>
    <submittedName>
        <fullName evidence="1">Uncharacterized protein</fullName>
    </submittedName>
</protein>
<organism evidence="1 2">
    <name type="scientific">Paenibacillus shirakamiensis</name>
    <dbReference type="NCBI Taxonomy" id="1265935"/>
    <lineage>
        <taxon>Bacteria</taxon>
        <taxon>Bacillati</taxon>
        <taxon>Bacillota</taxon>
        <taxon>Bacilli</taxon>
        <taxon>Bacillales</taxon>
        <taxon>Paenibacillaceae</taxon>
        <taxon>Paenibacillus</taxon>
    </lineage>
</organism>
<keyword evidence="2" id="KW-1185">Reference proteome</keyword>
<evidence type="ECO:0000313" key="1">
    <source>
        <dbReference type="EMBL" id="MBP1999760.1"/>
    </source>
</evidence>
<gene>
    <name evidence="1" type="ORF">J2Z69_000779</name>
</gene>
<dbReference type="Proteomes" id="UP001519288">
    <property type="component" value="Unassembled WGS sequence"/>
</dbReference>
<comment type="caution">
    <text evidence="1">The sequence shown here is derived from an EMBL/GenBank/DDBJ whole genome shotgun (WGS) entry which is preliminary data.</text>
</comment>